<dbReference type="OrthoDB" id="503443at2"/>
<dbReference type="PATRIC" id="fig|1069642.3.peg.2661"/>
<dbReference type="STRING" id="1069642.Bdt_2690"/>
<dbReference type="RefSeq" id="WP_015091802.1">
    <property type="nucleotide sequence ID" value="NC_019567.1"/>
</dbReference>
<dbReference type="HOGENOM" id="CLU_055279_0_0_7"/>
<gene>
    <name evidence="2" type="ORF">Bdt_2690</name>
</gene>
<evidence type="ECO:0000313" key="2">
    <source>
        <dbReference type="EMBL" id="AFY02372.1"/>
    </source>
</evidence>
<dbReference type="GO" id="GO:0016758">
    <property type="term" value="F:hexosyltransferase activity"/>
    <property type="evidence" value="ECO:0007669"/>
    <property type="project" value="InterPro"/>
</dbReference>
<sequence>MTKPRLLFYCQHLLGIGHLTRSLAICEALNEDFEVHFLQGGPDVGKTLKHPSFHHHFLTPLLMRESDCSLYDPAGVKTAEEIFQERQQSINTLLGDLPFAAVITELFPFGRNKFKGEVMDLIQKARTVNSMVHVSCSIRDILVEKKDSVEREMKMVRLVEENYDAVFVHSDPQILRFEETFSQATRLQEKLCYTGFVTESPKAKHSLGRRNEILISMGGGVVGDELVLAALEIMPSLPEYLFRVAPGPYASEALKKTLAEKAANNPQLRIEPFLNNFEEELSQVALSISLAGYNTMMNILNTRTPALVYPYMANIEQNLRATRMADQGLLSVIYEKDLTPADLLKKVKNQLQHQWPSLEVGLKGAKQTSKLLSNILQERTNS</sequence>
<proteinExistence type="predicted"/>
<dbReference type="AlphaFoldDB" id="K7ZGD8"/>
<organism evidence="2 3">
    <name type="scientific">Bdellovibrio bacteriovorus str. Tiberius</name>
    <dbReference type="NCBI Taxonomy" id="1069642"/>
    <lineage>
        <taxon>Bacteria</taxon>
        <taxon>Pseudomonadati</taxon>
        <taxon>Bdellovibrionota</taxon>
        <taxon>Bdellovibrionia</taxon>
        <taxon>Bdellovibrionales</taxon>
        <taxon>Pseudobdellovibrionaceae</taxon>
        <taxon>Bdellovibrio</taxon>
    </lineage>
</organism>
<dbReference type="InterPro" id="IPR007235">
    <property type="entry name" value="Glyco_trans_28_C"/>
</dbReference>
<protein>
    <submittedName>
        <fullName evidence="2">Glycosyl transferase</fullName>
    </submittedName>
</protein>
<dbReference type="EMBL" id="CP002930">
    <property type="protein sequence ID" value="AFY02372.1"/>
    <property type="molecule type" value="Genomic_DNA"/>
</dbReference>
<dbReference type="SUPFAM" id="SSF53756">
    <property type="entry name" value="UDP-Glycosyltransferase/glycogen phosphorylase"/>
    <property type="match status" value="1"/>
</dbReference>
<dbReference type="Gene3D" id="3.40.50.2000">
    <property type="entry name" value="Glycogen Phosphorylase B"/>
    <property type="match status" value="1"/>
</dbReference>
<dbReference type="PANTHER" id="PTHR21015:SF28">
    <property type="entry name" value="SLL1722 PROTEIN"/>
    <property type="match status" value="1"/>
</dbReference>
<evidence type="ECO:0000313" key="3">
    <source>
        <dbReference type="Proteomes" id="UP000010074"/>
    </source>
</evidence>
<keyword evidence="2" id="KW-0808">Transferase</keyword>
<feature type="domain" description="Glycosyl transferase family 28 C-terminal" evidence="1">
    <location>
        <begin position="225"/>
        <end position="353"/>
    </location>
</feature>
<name>K7ZGD8_BDEBC</name>
<dbReference type="Pfam" id="PF04101">
    <property type="entry name" value="Glyco_tran_28_C"/>
    <property type="match status" value="1"/>
</dbReference>
<dbReference type="Proteomes" id="UP000010074">
    <property type="component" value="Chromosome"/>
</dbReference>
<dbReference type="KEGG" id="bbat:Bdt_2690"/>
<accession>K7ZGD8</accession>
<dbReference type="PANTHER" id="PTHR21015">
    <property type="entry name" value="UDP-N-ACETYLGLUCOSAMINE--N-ACETYLMURAMYL-(PENTAPEPTIDE) PYROPHOSPHORYL-UNDECAPRENOL N-ACETYLGLUCOSAMINE TRANSFERASE 1"/>
    <property type="match status" value="1"/>
</dbReference>
<reference evidence="2 3" key="1">
    <citation type="journal article" date="2012" name="BMC Genomics">
        <title>Genome analysis of a simultaneously predatory and prey-independent, novel Bdellovibrio bacteriovorus from the River Tiber, supports in silico predictions of both ancient and recent lateral gene transfer from diverse bacteria.</title>
        <authorList>
            <person name="Hobley L."/>
            <person name="Lerner T.R."/>
            <person name="Williams L.E."/>
            <person name="Lambert C."/>
            <person name="Till R."/>
            <person name="Milner D.S."/>
            <person name="Basford S.M."/>
            <person name="Capeness M.J."/>
            <person name="Fenton A.K."/>
            <person name="Atterbury R.J."/>
            <person name="Harris M.A."/>
            <person name="Sockett R.E."/>
        </authorList>
    </citation>
    <scope>NUCLEOTIDE SEQUENCE [LARGE SCALE GENOMIC DNA]</scope>
    <source>
        <strain evidence="2 3">Tiberius</strain>
    </source>
</reference>
<evidence type="ECO:0000259" key="1">
    <source>
        <dbReference type="Pfam" id="PF04101"/>
    </source>
</evidence>